<gene>
    <name evidence="1" type="ORF">RE6C_02766</name>
</gene>
<dbReference type="EMBL" id="ANMO01000120">
    <property type="protein sequence ID" value="EMB16401.1"/>
    <property type="molecule type" value="Genomic_DNA"/>
</dbReference>
<reference evidence="1" key="1">
    <citation type="submission" date="2012-11" db="EMBL/GenBank/DDBJ databases">
        <title>Permanent draft genomes of Rhodopirellula europaea strain SH398 and 6C.</title>
        <authorList>
            <person name="Richter M."/>
            <person name="Richter-Heitmann T."/>
            <person name="Frank C."/>
            <person name="Harder J."/>
            <person name="Glockner F.O."/>
        </authorList>
    </citation>
    <scope>NUCLEOTIDE SEQUENCE</scope>
    <source>
        <strain evidence="1">6C</strain>
    </source>
</reference>
<protein>
    <submittedName>
        <fullName evidence="1">Uncharacterized protein</fullName>
    </submittedName>
</protein>
<reference evidence="1" key="2">
    <citation type="journal article" date="2013" name="Mar. Genomics">
        <title>Expression of sulfatases in Rhodopirellula baltica and the diversity of sulfatases in the genus Rhodopirellula.</title>
        <authorList>
            <person name="Wegner C.E."/>
            <person name="Richter-Heitmann T."/>
            <person name="Klindworth A."/>
            <person name="Klockow C."/>
            <person name="Richter M."/>
            <person name="Achstetter T."/>
            <person name="Glockner F.O."/>
            <person name="Harder J."/>
        </authorList>
    </citation>
    <scope>NUCLEOTIDE SEQUENCE [LARGE SCALE GENOMIC DNA]</scope>
    <source>
        <strain evidence="1">6C</strain>
    </source>
</reference>
<organism evidence="1 2">
    <name type="scientific">Rhodopirellula europaea 6C</name>
    <dbReference type="NCBI Taxonomy" id="1263867"/>
    <lineage>
        <taxon>Bacteria</taxon>
        <taxon>Pseudomonadati</taxon>
        <taxon>Planctomycetota</taxon>
        <taxon>Planctomycetia</taxon>
        <taxon>Pirellulales</taxon>
        <taxon>Pirellulaceae</taxon>
        <taxon>Rhodopirellula</taxon>
    </lineage>
</organism>
<evidence type="ECO:0000313" key="2">
    <source>
        <dbReference type="Proteomes" id="UP000011529"/>
    </source>
</evidence>
<name>M2A6I2_9BACT</name>
<dbReference type="Proteomes" id="UP000011529">
    <property type="component" value="Unassembled WGS sequence"/>
</dbReference>
<keyword evidence="2" id="KW-1185">Reference proteome</keyword>
<evidence type="ECO:0000313" key="1">
    <source>
        <dbReference type="EMBL" id="EMB16401.1"/>
    </source>
</evidence>
<sequence length="60" mass="6617">MPSSDVVFIIDAPVVAFVCYEHDPMMSFVSSLAARRLQQRSVNVATDSLSHCASLCTWII</sequence>
<dbReference type="AlphaFoldDB" id="M2A6I2"/>
<dbReference type="PATRIC" id="fig|1263867.3.peg.2956"/>
<proteinExistence type="predicted"/>
<accession>M2A6I2</accession>
<comment type="caution">
    <text evidence="1">The sequence shown here is derived from an EMBL/GenBank/DDBJ whole genome shotgun (WGS) entry which is preliminary data.</text>
</comment>